<dbReference type="InterPro" id="IPR013780">
    <property type="entry name" value="Glyco_hydro_b"/>
</dbReference>
<feature type="active site" description="Nucleophile" evidence="9 10">
    <location>
        <position position="302"/>
    </location>
</feature>
<evidence type="ECO:0000256" key="1">
    <source>
        <dbReference type="ARBA" id="ARBA00000826"/>
    </source>
</evidence>
<evidence type="ECO:0000256" key="6">
    <source>
        <dbReference type="ARBA" id="ARBA00022679"/>
    </source>
</evidence>
<comment type="catalytic activity">
    <reaction evidence="1 9">
        <text>Transfers a segment of a (1-&gt;4)-alpha-D-glucan chain to a primary hydroxy group in a similar glucan chain.</text>
        <dbReference type="EC" id="2.4.1.18"/>
    </reaction>
</comment>
<dbReference type="Pfam" id="PF02922">
    <property type="entry name" value="CBM_48"/>
    <property type="match status" value="1"/>
</dbReference>
<feature type="active site" description="Proton donor" evidence="9 10">
    <location>
        <position position="343"/>
    </location>
</feature>
<dbReference type="Pfam" id="PF00128">
    <property type="entry name" value="Alpha-amylase"/>
    <property type="match status" value="1"/>
</dbReference>
<dbReference type="SUPFAM" id="SSF81296">
    <property type="entry name" value="E set domains"/>
    <property type="match status" value="1"/>
</dbReference>
<comment type="pathway">
    <text evidence="2 9">Glycan biosynthesis; glycogen biosynthesis.</text>
</comment>
<organism evidence="12 13">
    <name type="scientific">Fusobacterium vincentii ATCC 49256</name>
    <dbReference type="NCBI Taxonomy" id="209882"/>
    <lineage>
        <taxon>Bacteria</taxon>
        <taxon>Fusobacteriati</taxon>
        <taxon>Fusobacteriota</taxon>
        <taxon>Fusobacteriia</taxon>
        <taxon>Fusobacteriales</taxon>
        <taxon>Fusobacteriaceae</taxon>
        <taxon>Fusobacterium</taxon>
    </lineage>
</organism>
<dbReference type="PIRSF" id="PIRSF000463">
    <property type="entry name" value="GlgB"/>
    <property type="match status" value="1"/>
</dbReference>
<evidence type="ECO:0000256" key="9">
    <source>
        <dbReference type="HAMAP-Rule" id="MF_00685"/>
    </source>
</evidence>
<comment type="similarity">
    <text evidence="3 9">Belongs to the glycosyl hydrolase 13 family. GlgB subfamily.</text>
</comment>
<dbReference type="InterPro" id="IPR006047">
    <property type="entry name" value="GH13_cat_dom"/>
</dbReference>
<keyword evidence="8 9" id="KW-0119">Carbohydrate metabolism</keyword>
<dbReference type="PANTHER" id="PTHR43651">
    <property type="entry name" value="1,4-ALPHA-GLUCAN-BRANCHING ENZYME"/>
    <property type="match status" value="1"/>
</dbReference>
<comment type="caution">
    <text evidence="12">The sequence shown here is derived from an EMBL/GenBank/DDBJ whole genome shotgun (WGS) entry which is preliminary data.</text>
</comment>
<gene>
    <name evidence="9" type="primary">glgB</name>
    <name evidence="12" type="ORF">FNV1915</name>
</gene>
<dbReference type="GO" id="GO:0043169">
    <property type="term" value="F:cation binding"/>
    <property type="evidence" value="ECO:0007669"/>
    <property type="project" value="InterPro"/>
</dbReference>
<evidence type="ECO:0000256" key="4">
    <source>
        <dbReference type="ARBA" id="ARBA00022600"/>
    </source>
</evidence>
<accession>Q7P7Q7</accession>
<dbReference type="EMBL" id="AABF01000011">
    <property type="protein sequence ID" value="EAA24900.1"/>
    <property type="molecule type" value="Genomic_DNA"/>
</dbReference>
<keyword evidence="6 9" id="KW-0808">Transferase</keyword>
<evidence type="ECO:0000256" key="7">
    <source>
        <dbReference type="ARBA" id="ARBA00023056"/>
    </source>
</evidence>
<dbReference type="InterPro" id="IPR014756">
    <property type="entry name" value="Ig_E-set"/>
</dbReference>
<dbReference type="NCBIfam" id="TIGR01515">
    <property type="entry name" value="branching_enzym"/>
    <property type="match status" value="1"/>
</dbReference>
<dbReference type="NCBIfam" id="NF008967">
    <property type="entry name" value="PRK12313.1"/>
    <property type="match status" value="1"/>
</dbReference>
<dbReference type="AlphaFoldDB" id="Q7P7Q7"/>
<comment type="function">
    <text evidence="9">Catalyzes the formation of the alpha-1,6-glucosidic linkages in glycogen by scission of a 1,4-alpha-linked oligosaccharide from growing alpha-1,4-glucan chains and the subsequent attachment of the oligosaccharide to the alpha-1,6 position.</text>
</comment>
<dbReference type="InterPro" id="IPR006048">
    <property type="entry name" value="A-amylase/branching_C"/>
</dbReference>
<dbReference type="SMART" id="SM00642">
    <property type="entry name" value="Aamy"/>
    <property type="match status" value="1"/>
</dbReference>
<protein>
    <recommendedName>
        <fullName evidence="9">1,4-alpha-glucan branching enzyme GlgB</fullName>
        <ecNumber evidence="9">2.4.1.18</ecNumber>
    </recommendedName>
    <alternativeName>
        <fullName evidence="9">1,4-alpha-D-glucan:1,4-alpha-D-glucan 6-glucosyl-transferase</fullName>
    </alternativeName>
    <alternativeName>
        <fullName evidence="9">Alpha-(1-&gt;4)-glucan branching enzyme</fullName>
    </alternativeName>
    <alternativeName>
        <fullName evidence="9">Glycogen branching enzyme</fullName>
        <shortName evidence="9">BE</shortName>
    </alternativeName>
</protein>
<dbReference type="EC" id="2.4.1.18" evidence="9"/>
<dbReference type="Gene3D" id="2.60.40.1180">
    <property type="entry name" value="Golgi alpha-mannosidase II"/>
    <property type="match status" value="1"/>
</dbReference>
<dbReference type="UniPathway" id="UPA00164"/>
<feature type="domain" description="Glycosyl hydrolase family 13 catalytic" evidence="11">
    <location>
        <begin position="146"/>
        <end position="494"/>
    </location>
</feature>
<dbReference type="Pfam" id="PF02806">
    <property type="entry name" value="Alpha-amylase_C"/>
    <property type="match status" value="1"/>
</dbReference>
<name>Q7P7Q7_FUSVC</name>
<evidence type="ECO:0000256" key="3">
    <source>
        <dbReference type="ARBA" id="ARBA00009000"/>
    </source>
</evidence>
<comment type="subunit">
    <text evidence="9">Monomer.</text>
</comment>
<keyword evidence="7 9" id="KW-0320">Glycogen biosynthesis</keyword>
<dbReference type="CDD" id="cd11322">
    <property type="entry name" value="AmyAc_Glg_BE"/>
    <property type="match status" value="1"/>
</dbReference>
<reference evidence="12 13" key="1">
    <citation type="journal article" date="2003" name="Genome Res.">
        <title>Genome analysis of F. nucleatum sub spp vincentii and its comparison with the genome of F. nucleatum ATCC 25586.</title>
        <authorList>
            <person name="Kapatral V."/>
            <person name="Ivanova N."/>
            <person name="Anderson I."/>
            <person name="Reznik G."/>
            <person name="Bhattacharyya A."/>
            <person name="Gardner W.L."/>
            <person name="Mikhailova N."/>
            <person name="Lapidus A."/>
            <person name="Larsen N."/>
            <person name="D'Souza M."/>
            <person name="Walunas T."/>
            <person name="Haselkorn R."/>
            <person name="Overbeek R."/>
            <person name="Kyrpides N."/>
        </authorList>
    </citation>
    <scope>NUCLEOTIDE SEQUENCE [LARGE SCALE GENOMIC DNA]</scope>
    <source>
        <strain evidence="12 13">ATCC 49256</strain>
    </source>
</reference>
<dbReference type="CDD" id="cd02855">
    <property type="entry name" value="E_set_GBE_prok_N"/>
    <property type="match status" value="1"/>
</dbReference>
<dbReference type="InterPro" id="IPR037439">
    <property type="entry name" value="Branching_enzy"/>
</dbReference>
<dbReference type="InterPro" id="IPR017853">
    <property type="entry name" value="GH"/>
</dbReference>
<dbReference type="Gene3D" id="3.20.20.80">
    <property type="entry name" value="Glycosidases"/>
    <property type="match status" value="1"/>
</dbReference>
<dbReference type="Gene3D" id="2.60.40.10">
    <property type="entry name" value="Immunoglobulins"/>
    <property type="match status" value="1"/>
</dbReference>
<evidence type="ECO:0000256" key="2">
    <source>
        <dbReference type="ARBA" id="ARBA00004964"/>
    </source>
</evidence>
<evidence type="ECO:0000313" key="13">
    <source>
        <dbReference type="Proteomes" id="UP000006454"/>
    </source>
</evidence>
<dbReference type="Proteomes" id="UP000006454">
    <property type="component" value="Unassembled WGS sequence"/>
</dbReference>
<dbReference type="InterPro" id="IPR044143">
    <property type="entry name" value="GlgB_N_E_set_prok"/>
</dbReference>
<dbReference type="HAMAP" id="MF_00685">
    <property type="entry name" value="GlgB"/>
    <property type="match status" value="1"/>
</dbReference>
<keyword evidence="5 9" id="KW-0328">Glycosyltransferase</keyword>
<dbReference type="GO" id="GO:0004553">
    <property type="term" value="F:hydrolase activity, hydrolyzing O-glycosyl compounds"/>
    <property type="evidence" value="ECO:0007669"/>
    <property type="project" value="InterPro"/>
</dbReference>
<dbReference type="GO" id="GO:0005829">
    <property type="term" value="C:cytosol"/>
    <property type="evidence" value="ECO:0007669"/>
    <property type="project" value="TreeGrafter"/>
</dbReference>
<dbReference type="GO" id="GO:0003844">
    <property type="term" value="F:1,4-alpha-glucan branching enzyme activity"/>
    <property type="evidence" value="ECO:0007669"/>
    <property type="project" value="UniProtKB-UniRule"/>
</dbReference>
<dbReference type="InterPro" id="IPR013783">
    <property type="entry name" value="Ig-like_fold"/>
</dbReference>
<evidence type="ECO:0000256" key="5">
    <source>
        <dbReference type="ARBA" id="ARBA00022676"/>
    </source>
</evidence>
<dbReference type="NCBIfam" id="NF003811">
    <property type="entry name" value="PRK05402.1"/>
    <property type="match status" value="1"/>
</dbReference>
<dbReference type="PANTHER" id="PTHR43651:SF3">
    <property type="entry name" value="1,4-ALPHA-GLUCAN-BRANCHING ENZYME"/>
    <property type="match status" value="1"/>
</dbReference>
<evidence type="ECO:0000313" key="12">
    <source>
        <dbReference type="EMBL" id="EAA24900.1"/>
    </source>
</evidence>
<dbReference type="GO" id="GO:0005978">
    <property type="term" value="P:glycogen biosynthetic process"/>
    <property type="evidence" value="ECO:0007669"/>
    <property type="project" value="UniProtKB-UniRule"/>
</dbReference>
<evidence type="ECO:0000259" key="11">
    <source>
        <dbReference type="SMART" id="SM00642"/>
    </source>
</evidence>
<proteinExistence type="inferred from homology"/>
<dbReference type="InterPro" id="IPR004193">
    <property type="entry name" value="Glyco_hydro_13_N"/>
</dbReference>
<keyword evidence="4 9" id="KW-0321">Glycogen metabolism</keyword>
<sequence>MILMSGQVEQYLFHRGEYRQAYEYLGAHPTRSSTIFRIWAPSAKSVAVVGDFNDWIAREEDYCRKLNNVGLWEVEIKKVKKGFLYKYQIETSWGEKILKSDPYAFYSELRPHTASIVNGKPKFRWGDKKWLSNREIGYARPINIYEVHLGSWKKKEDGTYYNYQEIAELLVKYMLEMNYTHIEIMPIIDYPFDGSWGYQGTGYYSVTSRYGTPEDFMYFINYFHKNNLGVILDWVPGHFCKDSHGLYRFDGSACYEYEDSSLGENEWGSANFNVTRNEVRSFLLSNLYFWTKEFHIDGIRMDAVSNMLYYRDGLSENKHSVEFLQYINQSLHEEYPDVMLIAEDSSAWPLVTKYQEDGGLGFDFKWNMGWMNDTLKYMEQDPFFRKSHHGKLTFSFMYAFSENFILPLSHDEIVHGKNSILNKMPGYYENKLAHVKNLYSYQMAHPGKKLNFMGNEFVQGLEWRYYEQLEWQLLKDNKGSQDIQKYVKALNQMYLEEEALWHDGQDGFEWIEHENINENMLIFLRKTLDMQDFIIAVFNFSGKDHEKYPLGVPLEDGEYEVILDSNEKRFGGSYQGRKRKYKAIKKSWNYREQYIEIKIAKNSAIFLKYKKEK</sequence>
<evidence type="ECO:0000256" key="8">
    <source>
        <dbReference type="ARBA" id="ARBA00023277"/>
    </source>
</evidence>
<dbReference type="SUPFAM" id="SSF51445">
    <property type="entry name" value="(Trans)glycosidases"/>
    <property type="match status" value="1"/>
</dbReference>
<dbReference type="SUPFAM" id="SSF51011">
    <property type="entry name" value="Glycosyl hydrolase domain"/>
    <property type="match status" value="1"/>
</dbReference>
<evidence type="ECO:0000256" key="10">
    <source>
        <dbReference type="PIRSR" id="PIRSR000463-1"/>
    </source>
</evidence>
<dbReference type="InterPro" id="IPR006407">
    <property type="entry name" value="GlgB"/>
</dbReference>